<dbReference type="Pfam" id="PF00581">
    <property type="entry name" value="Rhodanese"/>
    <property type="match status" value="1"/>
</dbReference>
<accession>A0A0A9YR34</accession>
<dbReference type="InterPro" id="IPR000594">
    <property type="entry name" value="ThiF_NAD_FAD-bd"/>
</dbReference>
<dbReference type="SMART" id="SM00450">
    <property type="entry name" value="RHOD"/>
    <property type="match status" value="1"/>
</dbReference>
<evidence type="ECO:0000313" key="14">
    <source>
        <dbReference type="EMBL" id="JAG34639.1"/>
    </source>
</evidence>
<dbReference type="CDD" id="cd00757">
    <property type="entry name" value="ThiF_MoeB_HesA_family"/>
    <property type="match status" value="1"/>
</dbReference>
<dbReference type="InterPro" id="IPR036873">
    <property type="entry name" value="Rhodanese-like_dom_sf"/>
</dbReference>
<dbReference type="NCBIfam" id="NF004281">
    <property type="entry name" value="PRK05690.1"/>
    <property type="match status" value="1"/>
</dbReference>
<dbReference type="PANTHER" id="PTHR10953">
    <property type="entry name" value="UBIQUITIN-ACTIVATING ENZYME E1"/>
    <property type="match status" value="1"/>
</dbReference>
<comment type="similarity">
    <text evidence="11">In the N-terminal section; belongs to the HesA/MoeB/ThiF family. UBA4 subfamily.</text>
</comment>
<dbReference type="Gene3D" id="3.40.50.720">
    <property type="entry name" value="NAD(P)-binding Rossmann-like Domain"/>
    <property type="match status" value="1"/>
</dbReference>
<dbReference type="EC" id="2.7.7.-" evidence="11"/>
<comment type="pathway">
    <text evidence="11">tRNA modification; 5-methoxycarbonylmethyl-2-thiouridine-tRNA biosynthesis.</text>
</comment>
<feature type="binding site" evidence="11">
    <location>
        <position position="133"/>
    </location>
    <ligand>
        <name>ATP</name>
        <dbReference type="ChEBI" id="CHEBI:30616"/>
    </ligand>
</feature>
<evidence type="ECO:0000256" key="11">
    <source>
        <dbReference type="HAMAP-Rule" id="MF_03049"/>
    </source>
</evidence>
<keyword evidence="10 11" id="KW-0511">Multifunctional enzyme</keyword>
<dbReference type="InterPro" id="IPR045886">
    <property type="entry name" value="ThiF/MoeB/HesA"/>
</dbReference>
<feature type="region of interest" description="Disordered" evidence="12">
    <location>
        <begin position="31"/>
        <end position="53"/>
    </location>
</feature>
<feature type="active site" description="Cysteine persulfide intermediate; for sulfurtransferase activity" evidence="11">
    <location>
        <position position="404"/>
    </location>
</feature>
<dbReference type="GO" id="GO:0006777">
    <property type="term" value="P:Mo-molybdopterin cofactor biosynthetic process"/>
    <property type="evidence" value="ECO:0007669"/>
    <property type="project" value="UniProtKB-UniRule"/>
</dbReference>
<dbReference type="InterPro" id="IPR001763">
    <property type="entry name" value="Rhodanese-like_dom"/>
</dbReference>
<feature type="binding site" evidence="11">
    <location>
        <position position="296"/>
    </location>
    <ligand>
        <name>Zn(2+)</name>
        <dbReference type="ChEBI" id="CHEBI:29105"/>
    </ligand>
</feature>
<evidence type="ECO:0000256" key="1">
    <source>
        <dbReference type="ARBA" id="ARBA00004514"/>
    </source>
</evidence>
<dbReference type="GO" id="GO:0004792">
    <property type="term" value="F:thiosulfate-cyanide sulfurtransferase activity"/>
    <property type="evidence" value="ECO:0007669"/>
    <property type="project" value="TreeGrafter"/>
</dbReference>
<feature type="domain" description="Rhodanese" evidence="13">
    <location>
        <begin position="343"/>
        <end position="444"/>
    </location>
</feature>
<dbReference type="UniPathway" id="UPA00988"/>
<keyword evidence="5 11" id="KW-0479">Metal-binding</keyword>
<keyword evidence="6 11" id="KW-0547">Nucleotide-binding</keyword>
<keyword evidence="3 11" id="KW-0808">Transferase</keyword>
<feature type="binding site" evidence="11">
    <location>
        <position position="88"/>
    </location>
    <ligand>
        <name>ATP</name>
        <dbReference type="ChEBI" id="CHEBI:30616"/>
    </ligand>
</feature>
<evidence type="ECO:0000256" key="6">
    <source>
        <dbReference type="ARBA" id="ARBA00022741"/>
    </source>
</evidence>
<dbReference type="PROSITE" id="PS50206">
    <property type="entry name" value="RHODANESE_3"/>
    <property type="match status" value="1"/>
</dbReference>
<feature type="binding site" evidence="11">
    <location>
        <position position="218"/>
    </location>
    <ligand>
        <name>Zn(2+)</name>
        <dbReference type="ChEBI" id="CHEBI:29105"/>
    </ligand>
</feature>
<feature type="active site" description="Glycyl thioester intermediate; for adenylyltransferase activity" evidence="11">
    <location>
        <position position="235"/>
    </location>
</feature>
<keyword evidence="4 11" id="KW-0819">tRNA processing</keyword>
<evidence type="ECO:0000256" key="3">
    <source>
        <dbReference type="ARBA" id="ARBA00022679"/>
    </source>
</evidence>
<evidence type="ECO:0000256" key="5">
    <source>
        <dbReference type="ARBA" id="ARBA00022723"/>
    </source>
</evidence>
<evidence type="ECO:0000256" key="4">
    <source>
        <dbReference type="ARBA" id="ARBA00022694"/>
    </source>
</evidence>
<keyword evidence="2 11" id="KW-0963">Cytoplasm</keyword>
<evidence type="ECO:0000256" key="7">
    <source>
        <dbReference type="ARBA" id="ARBA00022833"/>
    </source>
</evidence>
<dbReference type="GO" id="GO:0005524">
    <property type="term" value="F:ATP binding"/>
    <property type="evidence" value="ECO:0007669"/>
    <property type="project" value="UniProtKB-KW"/>
</dbReference>
<keyword evidence="8 11" id="KW-0067">ATP-binding</keyword>
<dbReference type="GO" id="GO:0002143">
    <property type="term" value="P:tRNA wobble position uridine thiolation"/>
    <property type="evidence" value="ECO:0007669"/>
    <property type="project" value="InterPro"/>
</dbReference>
<name>A0A0A9YR34_LYGHE</name>
<dbReference type="SUPFAM" id="SSF69572">
    <property type="entry name" value="Activating enzymes of the ubiquitin-like proteins"/>
    <property type="match status" value="1"/>
</dbReference>
<reference evidence="14" key="1">
    <citation type="journal article" date="2014" name="PLoS ONE">
        <title>Transcriptome-Based Identification of ABC Transporters in the Western Tarnished Plant Bug Lygus hesperus.</title>
        <authorList>
            <person name="Hull J.J."/>
            <person name="Chaney K."/>
            <person name="Geib S.M."/>
            <person name="Fabrick J.A."/>
            <person name="Brent C.S."/>
            <person name="Walsh D."/>
            <person name="Lavine L.C."/>
        </authorList>
    </citation>
    <scope>NUCLEOTIDE SEQUENCE</scope>
</reference>
<dbReference type="GO" id="GO:0042292">
    <property type="term" value="F:URM1 activating enzyme activity"/>
    <property type="evidence" value="ECO:0007669"/>
    <property type="project" value="TreeGrafter"/>
</dbReference>
<gene>
    <name evidence="14" type="ORF">CM83_59884</name>
</gene>
<evidence type="ECO:0000259" key="13">
    <source>
        <dbReference type="PROSITE" id="PS50206"/>
    </source>
</evidence>
<keyword evidence="7 11" id="KW-0862">Zinc</keyword>
<feature type="compositionally biased region" description="Basic and acidic residues" evidence="12">
    <location>
        <begin position="42"/>
        <end position="53"/>
    </location>
</feature>
<evidence type="ECO:0000256" key="12">
    <source>
        <dbReference type="SAM" id="MobiDB-lite"/>
    </source>
</evidence>
<protein>
    <recommendedName>
        <fullName evidence="11">Adenylyltransferase and sulfurtransferase MOCS3 homolog</fullName>
    </recommendedName>
    <alternativeName>
        <fullName evidence="11">UBA4 homolog</fullName>
    </alternativeName>
    <alternativeName>
        <fullName evidence="11">Ubiquitin-like protein activator 4 homolog</fullName>
    </alternativeName>
    <domain>
        <recommendedName>
            <fullName evidence="11">Adenylyltransferase</fullName>
            <ecNumber evidence="11">2.7.7.-</ecNumber>
        </recommendedName>
    </domain>
    <domain>
        <recommendedName>
            <fullName evidence="11">Sulfurtransferase</fullName>
            <ecNumber evidence="11">2.8.1.-</ecNumber>
        </recommendedName>
    </domain>
</protein>
<evidence type="ECO:0000256" key="8">
    <source>
        <dbReference type="ARBA" id="ARBA00022840"/>
    </source>
</evidence>
<feature type="binding site" evidence="11">
    <location>
        <position position="293"/>
    </location>
    <ligand>
        <name>Zn(2+)</name>
        <dbReference type="ChEBI" id="CHEBI:29105"/>
    </ligand>
</feature>
<dbReference type="Gene3D" id="3.40.250.10">
    <property type="entry name" value="Rhodanese-like domain"/>
    <property type="match status" value="1"/>
</dbReference>
<reference evidence="14" key="2">
    <citation type="submission" date="2014-07" db="EMBL/GenBank/DDBJ databases">
        <authorList>
            <person name="Hull J."/>
        </authorList>
    </citation>
    <scope>NUCLEOTIDE SEQUENCE</scope>
</reference>
<dbReference type="GO" id="GO:0046872">
    <property type="term" value="F:metal ion binding"/>
    <property type="evidence" value="ECO:0007669"/>
    <property type="project" value="UniProtKB-KW"/>
</dbReference>
<dbReference type="FunFam" id="3.40.50.720:FF:000033">
    <property type="entry name" value="Adenylyltransferase and sulfurtransferase MOCS3"/>
    <property type="match status" value="1"/>
</dbReference>
<evidence type="ECO:0000256" key="9">
    <source>
        <dbReference type="ARBA" id="ARBA00023150"/>
    </source>
</evidence>
<dbReference type="InterPro" id="IPR035985">
    <property type="entry name" value="Ubiquitin-activating_enz"/>
</dbReference>
<dbReference type="GO" id="GO:0070566">
    <property type="term" value="F:adenylyltransferase activity"/>
    <property type="evidence" value="ECO:0007669"/>
    <property type="project" value="InterPro"/>
</dbReference>
<dbReference type="EC" id="2.8.1.-" evidence="11"/>
<organism evidence="14">
    <name type="scientific">Lygus hesperus</name>
    <name type="common">Western plant bug</name>
    <dbReference type="NCBI Taxonomy" id="30085"/>
    <lineage>
        <taxon>Eukaryota</taxon>
        <taxon>Metazoa</taxon>
        <taxon>Ecdysozoa</taxon>
        <taxon>Arthropoda</taxon>
        <taxon>Hexapoda</taxon>
        <taxon>Insecta</taxon>
        <taxon>Pterygota</taxon>
        <taxon>Neoptera</taxon>
        <taxon>Paraneoptera</taxon>
        <taxon>Hemiptera</taxon>
        <taxon>Heteroptera</taxon>
        <taxon>Panheteroptera</taxon>
        <taxon>Cimicomorpha</taxon>
        <taxon>Miridae</taxon>
        <taxon>Mirini</taxon>
        <taxon>Lygus</taxon>
    </lineage>
</organism>
<dbReference type="AlphaFoldDB" id="A0A0A9YR34"/>
<evidence type="ECO:0000256" key="10">
    <source>
        <dbReference type="ARBA" id="ARBA00023268"/>
    </source>
</evidence>
<comment type="cofactor">
    <cofactor evidence="11">
        <name>Zn(2+)</name>
        <dbReference type="ChEBI" id="CHEBI:29105"/>
    </cofactor>
    <text evidence="11">Binds 1 zinc ion per subunit.</text>
</comment>
<keyword evidence="14" id="KW-0548">Nucleotidyltransferase</keyword>
<dbReference type="EMBL" id="GBHO01008965">
    <property type="protein sequence ID" value="JAG34639.1"/>
    <property type="molecule type" value="Transcribed_RNA"/>
</dbReference>
<dbReference type="GO" id="GO:0005829">
    <property type="term" value="C:cytosol"/>
    <property type="evidence" value="ECO:0007669"/>
    <property type="project" value="UniProtKB-SubCell"/>
</dbReference>
<evidence type="ECO:0000256" key="2">
    <source>
        <dbReference type="ARBA" id="ARBA00022490"/>
    </source>
</evidence>
<dbReference type="FunFam" id="3.40.250.10:FF:000014">
    <property type="entry name" value="Adenylyltransferase and sulfurtransferase MOCS3"/>
    <property type="match status" value="1"/>
</dbReference>
<dbReference type="PANTHER" id="PTHR10953:SF102">
    <property type="entry name" value="ADENYLYLTRANSFERASE AND SULFURTRANSFERASE MOCS3"/>
    <property type="match status" value="1"/>
</dbReference>
<proteinExistence type="inferred from homology"/>
<dbReference type="HAMAP" id="MF_03049">
    <property type="entry name" value="MOCS3_Uba4"/>
    <property type="match status" value="1"/>
</dbReference>
<dbReference type="GO" id="GO:0032447">
    <property type="term" value="P:protein urmylation"/>
    <property type="evidence" value="ECO:0007669"/>
    <property type="project" value="TreeGrafter"/>
</dbReference>
<feature type="binding site" evidence="11">
    <location>
        <position position="109"/>
    </location>
    <ligand>
        <name>ATP</name>
        <dbReference type="ChEBI" id="CHEBI:30616"/>
    </ligand>
</feature>
<keyword evidence="9 11" id="KW-0501">Molybdenum cofactor biosynthesis</keyword>
<comment type="subcellular location">
    <subcellularLocation>
        <location evidence="1">Cytoplasm</location>
        <location evidence="1">Cytosol</location>
    </subcellularLocation>
</comment>
<feature type="binding site" evidence="11">
    <location>
        <begin position="177"/>
        <end position="178"/>
    </location>
    <ligand>
        <name>ATP</name>
        <dbReference type="ChEBI" id="CHEBI:30616"/>
    </ligand>
</feature>
<dbReference type="Pfam" id="PF00899">
    <property type="entry name" value="ThiF"/>
    <property type="match status" value="1"/>
</dbReference>
<dbReference type="InterPro" id="IPR028885">
    <property type="entry name" value="MOCS3/Uba4"/>
</dbReference>
<sequence>MMSKSSSMNSKISELHREISNLKKQLEDKENELRDLQSSLHTTDRDTEEGLTRDDIMRYSRQMIVPSIGVSGQNKLKGGAVLIIGCGGLGCPAAQYLAGCGIGRLGLVDYDVVELSNLHRQLLHSESTIGIPKVTSLAEALHRINSTLRVEEHNIQLDSSNALELVGQYDVVIDASDNVATRYLVNDACILANRPLVSGSAVGLEAQLTVYNYNGGPCYRCLFSSPPPPETVSNCSDVGVVGPVPGCIGVLQALQAVIILTGNGNVLSQRLLLFDGEQTNFRTIKIRGKSESCAVCGSNPTITQLIDYEQYCGAPANDKERRLNLVDKTERVTTHELNEAIKNSEPALIIDVRSPIEFEMCSIPGSINVPLKDLERQQIQDDVRERWNKLKAEASNESKVYVICRRGNDSQLGLKQIKQFLSCPAYDLIGGLHAWSRDIDPSFPPY</sequence>
<comment type="function">
    <text evidence="11">Plays a central role in 2-thiolation of mcm(5)S(2)U at tRNA wobble positions of cytosolic tRNA(Lys), tRNA(Glu) and tRNA(Gln). Acts by mediating the C-terminal thiocarboxylation of the sulfur carrier URM1. Its N-terminus first activates URM1 as acyl-adenylate (-COAMP), then the persulfide sulfur on the catalytic cysteine is transferred to URM1 to form thiocarboxylation (-COSH) of its C-terminus. The reaction probably involves hydrogen sulfide that is generated from the persulfide intermediate and that acts as nucleophile towards URM1. Subsequently, a transient disulfide bond is formed. Does not use thiosulfate as sulfur donor; NFS1 probably acting as a sulfur donor for thiocarboxylation reactions.</text>
</comment>
<feature type="binding site" evidence="11">
    <location>
        <position position="221"/>
    </location>
    <ligand>
        <name>Zn(2+)</name>
        <dbReference type="ChEBI" id="CHEBI:29105"/>
    </ligand>
</feature>
<feature type="binding site" evidence="11">
    <location>
        <begin position="116"/>
        <end position="120"/>
    </location>
    <ligand>
        <name>ATP</name>
        <dbReference type="ChEBI" id="CHEBI:30616"/>
    </ligand>
</feature>